<organism evidence="4 5">
    <name type="scientific">Devosia salina</name>
    <dbReference type="NCBI Taxonomy" id="2860336"/>
    <lineage>
        <taxon>Bacteria</taxon>
        <taxon>Pseudomonadati</taxon>
        <taxon>Pseudomonadota</taxon>
        <taxon>Alphaproteobacteria</taxon>
        <taxon>Hyphomicrobiales</taxon>
        <taxon>Devosiaceae</taxon>
        <taxon>Devosia</taxon>
    </lineage>
</organism>
<feature type="region of interest" description="Disordered" evidence="2">
    <location>
        <begin position="632"/>
        <end position="655"/>
    </location>
</feature>
<keyword evidence="1" id="KW-0067">ATP-binding</keyword>
<evidence type="ECO:0000313" key="4">
    <source>
        <dbReference type="EMBL" id="QYO77760.1"/>
    </source>
</evidence>
<sequence>MANFENMTLALEDEEFDNADTVEAATDAKPIRPDRLLVEALLKGRTAAIRAALRSDVPQVIQIVSPSPAWALALSREVKLAHPRVRTLTVTEVKKDKNAWIVPEMQAQLMSGVHCLLSTTDQPDLLAVEVQGAIDLRLELPRIHVAALNRAIRAFCGQRANGLATEDIEKLDFSDLIMAMRPGSSARNCVRRIKALAAKQRVARGAARRSTGPRLADLPLPTTVRGWAMSCLDDLNQVWGGTLDPRQLRFAVLEGPPGTGKTMIAEALARSAGWHLVSATMGDWFDSSDGHLGGVSKAIVRFFDTLLETENCVGFIDELDGLPDRATLDARDRQWWTPVVNLFLKQIDRVRSSGRPVMIIGATNFFERLDAALVRPGRMERRVHVPVPETEDEVRAIFAHYLAPEIRASELGSVASIAAGATPAQIEAWVKQARAEARHHDRELTIEDVLDVVAPPDARDPDEIRAIALHEAGHAFVATRLGIGIKHVSIIAKGGSGGVTRTVPPGAMLNRQQLEDIVTVSMAGRAADLVLGDLGAHSGAAVDIQLATALLLRGLCEWGLYDTLGQLDPNSEAAFDFADEAVKRLLHRALKLITLHRRQVLALASELQKRRFLKGDAVKCILDRHAMGEANAEAVAGPSSRKPRKAPSNAQVTPK</sequence>
<dbReference type="PROSITE" id="PS00674">
    <property type="entry name" value="AAA"/>
    <property type="match status" value="1"/>
</dbReference>
<dbReference type="InterPro" id="IPR027417">
    <property type="entry name" value="P-loop_NTPase"/>
</dbReference>
<dbReference type="CDD" id="cd19481">
    <property type="entry name" value="RecA-like_protease"/>
    <property type="match status" value="1"/>
</dbReference>
<proteinExistence type="inferred from homology"/>
<dbReference type="Proteomes" id="UP000825799">
    <property type="component" value="Chromosome"/>
</dbReference>
<dbReference type="InterPro" id="IPR003593">
    <property type="entry name" value="AAA+_ATPase"/>
</dbReference>
<dbReference type="InterPro" id="IPR003959">
    <property type="entry name" value="ATPase_AAA_core"/>
</dbReference>
<dbReference type="RefSeq" id="WP_220306214.1">
    <property type="nucleotide sequence ID" value="NZ_CP080590.1"/>
</dbReference>
<dbReference type="PANTHER" id="PTHR23076:SF97">
    <property type="entry name" value="ATP-DEPENDENT ZINC METALLOPROTEASE YME1L1"/>
    <property type="match status" value="1"/>
</dbReference>
<reference evidence="4 5" key="1">
    <citation type="submission" date="2021-08" db="EMBL/GenBank/DDBJ databases">
        <title>Devosia salina sp. nov., isolated from the South China Sea sediment.</title>
        <authorList>
            <person name="Zhou Z."/>
        </authorList>
    </citation>
    <scope>NUCLEOTIDE SEQUENCE [LARGE SCALE GENOMIC DNA]</scope>
    <source>
        <strain evidence="4 5">SCS-3</strain>
    </source>
</reference>
<accession>A0ABX8WHP5</accession>
<dbReference type="InterPro" id="IPR000642">
    <property type="entry name" value="Peptidase_M41"/>
</dbReference>
<evidence type="ECO:0000256" key="2">
    <source>
        <dbReference type="SAM" id="MobiDB-lite"/>
    </source>
</evidence>
<dbReference type="Gene3D" id="1.20.58.760">
    <property type="entry name" value="Peptidase M41"/>
    <property type="match status" value="1"/>
</dbReference>
<dbReference type="Gene3D" id="3.40.50.300">
    <property type="entry name" value="P-loop containing nucleotide triphosphate hydrolases"/>
    <property type="match status" value="1"/>
</dbReference>
<evidence type="ECO:0000259" key="3">
    <source>
        <dbReference type="SMART" id="SM00382"/>
    </source>
</evidence>
<keyword evidence="5" id="KW-1185">Reference proteome</keyword>
<evidence type="ECO:0000256" key="1">
    <source>
        <dbReference type="RuleBase" id="RU003651"/>
    </source>
</evidence>
<gene>
    <name evidence="4" type="ORF">K1X15_04105</name>
</gene>
<dbReference type="Pfam" id="PF01434">
    <property type="entry name" value="Peptidase_M41"/>
    <property type="match status" value="1"/>
</dbReference>
<dbReference type="SMART" id="SM00382">
    <property type="entry name" value="AAA"/>
    <property type="match status" value="1"/>
</dbReference>
<dbReference type="InterPro" id="IPR003960">
    <property type="entry name" value="ATPase_AAA_CS"/>
</dbReference>
<dbReference type="EMBL" id="CP080590">
    <property type="protein sequence ID" value="QYO77760.1"/>
    <property type="molecule type" value="Genomic_DNA"/>
</dbReference>
<dbReference type="Pfam" id="PF00004">
    <property type="entry name" value="AAA"/>
    <property type="match status" value="1"/>
</dbReference>
<dbReference type="SUPFAM" id="SSF52540">
    <property type="entry name" value="P-loop containing nucleoside triphosphate hydrolases"/>
    <property type="match status" value="1"/>
</dbReference>
<keyword evidence="1" id="KW-0547">Nucleotide-binding</keyword>
<name>A0ABX8WHP5_9HYPH</name>
<feature type="domain" description="AAA+ ATPase" evidence="3">
    <location>
        <begin position="247"/>
        <end position="389"/>
    </location>
</feature>
<dbReference type="InterPro" id="IPR037219">
    <property type="entry name" value="Peptidase_M41-like"/>
</dbReference>
<comment type="similarity">
    <text evidence="1">Belongs to the AAA ATPase family.</text>
</comment>
<dbReference type="PANTHER" id="PTHR23076">
    <property type="entry name" value="METALLOPROTEASE M41 FTSH"/>
    <property type="match status" value="1"/>
</dbReference>
<protein>
    <submittedName>
        <fullName evidence="4">AAA family ATPase</fullName>
    </submittedName>
</protein>
<evidence type="ECO:0000313" key="5">
    <source>
        <dbReference type="Proteomes" id="UP000825799"/>
    </source>
</evidence>
<dbReference type="Gene3D" id="1.10.8.60">
    <property type="match status" value="1"/>
</dbReference>
<dbReference type="SUPFAM" id="SSF140990">
    <property type="entry name" value="FtsH protease domain-like"/>
    <property type="match status" value="1"/>
</dbReference>